<evidence type="ECO:0000313" key="2">
    <source>
        <dbReference type="Proteomes" id="UP000749646"/>
    </source>
</evidence>
<comment type="caution">
    <text evidence="1">The sequence shown here is derived from an EMBL/GenBank/DDBJ whole genome shotgun (WGS) entry which is preliminary data.</text>
</comment>
<organism evidence="1 2">
    <name type="scientific">Modicella reniformis</name>
    <dbReference type="NCBI Taxonomy" id="1440133"/>
    <lineage>
        <taxon>Eukaryota</taxon>
        <taxon>Fungi</taxon>
        <taxon>Fungi incertae sedis</taxon>
        <taxon>Mucoromycota</taxon>
        <taxon>Mortierellomycotina</taxon>
        <taxon>Mortierellomycetes</taxon>
        <taxon>Mortierellales</taxon>
        <taxon>Mortierellaceae</taxon>
        <taxon>Modicella</taxon>
    </lineage>
</organism>
<dbReference type="EMBL" id="JAAAHW010003134">
    <property type="protein sequence ID" value="KAF9988276.1"/>
    <property type="molecule type" value="Genomic_DNA"/>
</dbReference>
<evidence type="ECO:0000313" key="1">
    <source>
        <dbReference type="EMBL" id="KAF9988276.1"/>
    </source>
</evidence>
<dbReference type="AlphaFoldDB" id="A0A9P6MBT3"/>
<accession>A0A9P6MBT3</accession>
<name>A0A9P6MBT3_9FUNG</name>
<proteinExistence type="predicted"/>
<protein>
    <submittedName>
        <fullName evidence="1">Uncharacterized protein</fullName>
    </submittedName>
</protein>
<feature type="non-terminal residue" evidence="1">
    <location>
        <position position="1"/>
    </location>
</feature>
<dbReference type="Proteomes" id="UP000749646">
    <property type="component" value="Unassembled WGS sequence"/>
</dbReference>
<keyword evidence="2" id="KW-1185">Reference proteome</keyword>
<sequence>IYEPPKLEPAVAKDIMDLMIATYIKQPKSANDKQGANNFPYQVNVEMKSTLISDYGLEPEQVKQVLNGVIDQRLKEISEKKIEKIDAKIFKYEEKLLFQEAVALCKLALGTEAKKNILVREEEDKDKKKF</sequence>
<gene>
    <name evidence="1" type="ORF">BGZ65_009024</name>
</gene>
<reference evidence="1" key="1">
    <citation type="journal article" date="2020" name="Fungal Divers.">
        <title>Resolving the Mortierellaceae phylogeny through synthesis of multi-gene phylogenetics and phylogenomics.</title>
        <authorList>
            <person name="Vandepol N."/>
            <person name="Liber J."/>
            <person name="Desiro A."/>
            <person name="Na H."/>
            <person name="Kennedy M."/>
            <person name="Barry K."/>
            <person name="Grigoriev I.V."/>
            <person name="Miller A.N."/>
            <person name="O'Donnell K."/>
            <person name="Stajich J.E."/>
            <person name="Bonito G."/>
        </authorList>
    </citation>
    <scope>NUCLEOTIDE SEQUENCE</scope>
    <source>
        <strain evidence="1">MES-2147</strain>
    </source>
</reference>